<proteinExistence type="predicted"/>
<gene>
    <name evidence="1" type="primary">KIP1_11</name>
    <name evidence="1" type="ORF">DSO57_1039308</name>
</gene>
<protein>
    <submittedName>
        <fullName evidence="1">Kinesin- motor protein</fullName>
    </submittedName>
</protein>
<name>A0ACC2SMI3_9FUNG</name>
<comment type="caution">
    <text evidence="1">The sequence shown here is derived from an EMBL/GenBank/DDBJ whole genome shotgun (WGS) entry which is preliminary data.</text>
</comment>
<reference evidence="1" key="1">
    <citation type="submission" date="2022-04" db="EMBL/GenBank/DDBJ databases">
        <title>Genome of the entomopathogenic fungus Entomophthora muscae.</title>
        <authorList>
            <person name="Elya C."/>
            <person name="Lovett B.R."/>
            <person name="Lee E."/>
            <person name="Macias A.M."/>
            <person name="Hajek A.E."/>
            <person name="De Bivort B.L."/>
            <person name="Kasson M.T."/>
            <person name="De Fine Licht H.H."/>
            <person name="Stajich J.E."/>
        </authorList>
    </citation>
    <scope>NUCLEOTIDE SEQUENCE</scope>
    <source>
        <strain evidence="1">Berkeley</strain>
    </source>
</reference>
<keyword evidence="2" id="KW-1185">Reference proteome</keyword>
<organism evidence="1 2">
    <name type="scientific">Entomophthora muscae</name>
    <dbReference type="NCBI Taxonomy" id="34485"/>
    <lineage>
        <taxon>Eukaryota</taxon>
        <taxon>Fungi</taxon>
        <taxon>Fungi incertae sedis</taxon>
        <taxon>Zoopagomycota</taxon>
        <taxon>Entomophthoromycotina</taxon>
        <taxon>Entomophthoromycetes</taxon>
        <taxon>Entomophthorales</taxon>
        <taxon>Entomophthoraceae</taxon>
        <taxon>Entomophthora</taxon>
    </lineage>
</organism>
<evidence type="ECO:0000313" key="2">
    <source>
        <dbReference type="Proteomes" id="UP001165960"/>
    </source>
</evidence>
<dbReference type="EMBL" id="QTSX02004891">
    <property type="protein sequence ID" value="KAJ9063592.1"/>
    <property type="molecule type" value="Genomic_DNA"/>
</dbReference>
<sequence length="801" mass="87796">MASRTTRATPSAQTKKAAVSSNKSTVPTKRFLNKVIPSHYTPRIPSALGKPRVSLPSTASPLDCAAKHLRPRKVLQSKREGACNIQVAVRVRALTQLEEVKKESIVFSTDIASKTLKVTSEDKKTPATFQFDHVFGPETSQATVFDGIVEPMLEEVIKGFNCTILAYGQTGTGKTFTIEGNLGTNGIVLDADAGVIPRTLHKLFHQLGEDQTNFTVRMSMLELYNEEPNDLLSLKSSPQKLMLTNDAHNKLQISGIEEELIEDTAAGIALLQRGSAKRHTAFTKCNATSSRSHCIVTITLRLKGSTSTVREGKLHIVDLAGSEDTKVSGASNQRAREAGSINQSLLTLGRVISALAASSENESLHIPYRESKLTRILADSLGGSSKTCFIATVAPTQSCLDESISTLKYATKAMKVTNIPVVNKAIPPSLQVKELESENALLRQKLLGTSEKNPHSEINRLLREIQVEKDKLYESSGKRLAAECTLREAYAASEANLNSIATQLLLAAQGQTQVAQGLQKTLVCQSSDLDLMQIKLSTLSDLFNEFMEFFKSNLVSSTSSVDSSVLAVDTLFAETLFQKGHSFSVVTKFKEIIQRIMSKLASVSKPTPEVIPVAQTSLSETLQEKVTQCFEELQTISSQDQLPDITTWESFKSVISKLSVLYEELLCHSGKIQHDLTKCKENVNLFKNVNKQCQIALKSAKEYNDADIKNIKELDSMFLALRNDIGASGLTPAELFIEKIESKLSFITEEVFKYMSELAQLLASMKCNIQALPVQPALIDLPDSWKLVDPAVVCSEITHSH</sequence>
<evidence type="ECO:0000313" key="1">
    <source>
        <dbReference type="EMBL" id="KAJ9063592.1"/>
    </source>
</evidence>
<accession>A0ACC2SMI3</accession>
<dbReference type="Proteomes" id="UP001165960">
    <property type="component" value="Unassembled WGS sequence"/>
</dbReference>